<dbReference type="Gene3D" id="3.80.10.10">
    <property type="entry name" value="Ribonuclease Inhibitor"/>
    <property type="match status" value="2"/>
</dbReference>
<feature type="domain" description="Zer-1-like leucine-rich repeats region" evidence="8">
    <location>
        <begin position="199"/>
        <end position="331"/>
    </location>
</feature>
<dbReference type="InterPro" id="IPR006553">
    <property type="entry name" value="Leu-rich_rpt_Cys-con_subtyp"/>
</dbReference>
<organism evidence="9 10">
    <name type="scientific">Rhodnius prolixus</name>
    <name type="common">Triatomid bug</name>
    <dbReference type="NCBI Taxonomy" id="13249"/>
    <lineage>
        <taxon>Eukaryota</taxon>
        <taxon>Metazoa</taxon>
        <taxon>Ecdysozoa</taxon>
        <taxon>Arthropoda</taxon>
        <taxon>Hexapoda</taxon>
        <taxon>Insecta</taxon>
        <taxon>Pterygota</taxon>
        <taxon>Neoptera</taxon>
        <taxon>Paraneoptera</taxon>
        <taxon>Hemiptera</taxon>
        <taxon>Heteroptera</taxon>
        <taxon>Panheteroptera</taxon>
        <taxon>Cimicomorpha</taxon>
        <taxon>Reduviidae</taxon>
        <taxon>Triatominae</taxon>
        <taxon>Rhodnius</taxon>
    </lineage>
</organism>
<dbReference type="InterPro" id="IPR056845">
    <property type="entry name" value="LRR_Zer-1"/>
</dbReference>
<accession>T1I610</accession>
<dbReference type="InterPro" id="IPR032675">
    <property type="entry name" value="LRR_dom_sf"/>
</dbReference>
<dbReference type="Pfam" id="PF22964">
    <property type="entry name" value="ZER1-like_2nd"/>
    <property type="match status" value="1"/>
</dbReference>
<evidence type="ECO:0000256" key="2">
    <source>
        <dbReference type="ARBA" id="ARBA00022614"/>
    </source>
</evidence>
<dbReference type="HOGENOM" id="CLU_011533_0_0_1"/>
<dbReference type="GeneID" id="141449867"/>
<evidence type="ECO:0000313" key="10">
    <source>
        <dbReference type="Proteomes" id="UP000015103"/>
    </source>
</evidence>
<evidence type="ECO:0000256" key="5">
    <source>
        <dbReference type="ARBA" id="ARBA00067612"/>
    </source>
</evidence>
<dbReference type="AlphaFoldDB" id="T1I610"/>
<dbReference type="RefSeq" id="XP_073975852.1">
    <property type="nucleotide sequence ID" value="XM_074119751.1"/>
</dbReference>
<dbReference type="PANTHER" id="PTHR12904">
    <property type="match status" value="1"/>
</dbReference>
<comment type="similarity">
    <text evidence="1">Belongs to the zyg-11 family.</text>
</comment>
<dbReference type="PANTHER" id="PTHR12904:SF23">
    <property type="entry name" value="PROTEIN ZER-1 HOMOLOG"/>
    <property type="match status" value="1"/>
</dbReference>
<sequence>MFSIVINSNDSKGPDTLLSQCFKFVVRNLDLVFYKDPTTSGYELLPGQALPREICEALIREYQLNGFQVNDRFIRLFKNLSNTSLRQVRLRNSTITDDGFHTILRHRLVELDISKCQMITDQSLNVLNEYSDRLVTLIVGAGVQLLPDSLMYSVSHSWANQNNPLSFDDRGYILKAPNLRKLAIRNLYIHREKRYFPLLLGSLPNLTDLDLSGCSDVENLEYITKLNNLVSLTLHNVYKIQESLPYICQLKTLRHLDISQSTDKMGVYQNENEALAYIVTNLPNLESLDISGTNLAGTGVAEHNAGSSGTDIPGLASRVNRPLEFLGLYGTHHAACRRHDIPARHVSGDKDEKQVLVAAAAYLERPDILQRVLNDLYQLFRYENCQNIPKALAVVLEAMDRHLTAKHIQISGSATLFYIVKNKDFVPPLTCRTRRAIITTLLNGMNTHRNDDTMMRNGCLTLCQFKIPYDVLFEYKRLVGILLHIVSEMEQEGFVQRIGIYLLNSLACQVDGTQKQLLGDLGAINRMLVIIDDRVSRKVCDDVLEVAWSTMWNVTDETAINCKRFLDGNGMRYFLDCLKLFPQKDELMRNMMGLLGNVAEVEDLRPKLMTSEYISVFANLVDSSSDGIEVSYNAAGVLSHMASDGPRKWNIDEPTRETVLNRMVAAINRWSLTSERNINYRSFEPILHLAKVRHTPECQYWAVWALANLTKVYPERYCALVEAEGGLRILEEVLDVPHQWNPHTQDLYDRIKNLAMEVIKMCRKQREGVGIGKADVPQLDG</sequence>
<dbReference type="InParanoid" id="T1I610"/>
<dbReference type="SUPFAM" id="SSF48371">
    <property type="entry name" value="ARM repeat"/>
    <property type="match status" value="1"/>
</dbReference>
<evidence type="ECO:0000256" key="6">
    <source>
        <dbReference type="ARBA" id="ARBA00081214"/>
    </source>
</evidence>
<dbReference type="FunCoup" id="T1I610">
    <property type="interactions" value="214"/>
</dbReference>
<dbReference type="InterPro" id="IPR016024">
    <property type="entry name" value="ARM-type_fold"/>
</dbReference>
<dbReference type="EnsemblMetazoa" id="RPRC011729-RA">
    <property type="protein sequence ID" value="RPRC011729-PA"/>
    <property type="gene ID" value="RPRC011729"/>
</dbReference>
<evidence type="ECO:0000256" key="1">
    <source>
        <dbReference type="ARBA" id="ARBA00009420"/>
    </source>
</evidence>
<keyword evidence="4" id="KW-0833">Ubl conjugation pathway</keyword>
<dbReference type="Gene3D" id="1.25.10.10">
    <property type="entry name" value="Leucine-rich Repeat Variant"/>
    <property type="match status" value="1"/>
</dbReference>
<dbReference type="Pfam" id="PF25013">
    <property type="entry name" value="LRR_Zer-1"/>
    <property type="match status" value="1"/>
</dbReference>
<dbReference type="FunFam" id="1.25.10.10:FF:000111">
    <property type="entry name" value="Protein zer-1 homolog"/>
    <property type="match status" value="1"/>
</dbReference>
<dbReference type="SMART" id="SM00367">
    <property type="entry name" value="LRR_CC"/>
    <property type="match status" value="2"/>
</dbReference>
<keyword evidence="10" id="KW-1185">Reference proteome</keyword>
<reference evidence="9" key="1">
    <citation type="submission" date="2015-05" db="UniProtKB">
        <authorList>
            <consortium name="EnsemblMetazoa"/>
        </authorList>
    </citation>
    <scope>IDENTIFICATION</scope>
</reference>
<dbReference type="InterPro" id="IPR011989">
    <property type="entry name" value="ARM-like"/>
</dbReference>
<keyword evidence="3" id="KW-0677">Repeat</keyword>
<protein>
    <recommendedName>
        <fullName evidence="5">Protein zer-1 homolog</fullName>
    </recommendedName>
    <alternativeName>
        <fullName evidence="6">Zyg-11 homolog B-like protein</fullName>
    </alternativeName>
</protein>
<dbReference type="InterPro" id="IPR055142">
    <property type="entry name" value="ZER1-like_C"/>
</dbReference>
<dbReference type="STRING" id="13249.T1I610"/>
<evidence type="ECO:0000313" key="9">
    <source>
        <dbReference type="EnsemblMetazoa" id="RPRC011729-PA"/>
    </source>
</evidence>
<proteinExistence type="inferred from homology"/>
<dbReference type="Proteomes" id="UP000015103">
    <property type="component" value="Unassembled WGS sequence"/>
</dbReference>
<keyword evidence="2" id="KW-0433">Leucine-rich repeat</keyword>
<dbReference type="EMBL" id="ACPB03000757">
    <property type="status" value="NOT_ANNOTATED_CDS"/>
    <property type="molecule type" value="Genomic_DNA"/>
</dbReference>
<evidence type="ECO:0000259" key="7">
    <source>
        <dbReference type="Pfam" id="PF22964"/>
    </source>
</evidence>
<dbReference type="VEuPathDB" id="VectorBase:RPRC011729"/>
<dbReference type="eggNOG" id="KOG3665">
    <property type="taxonomic scope" value="Eukaryota"/>
</dbReference>
<feature type="domain" description="Protein zer-1 homolog-like C-terminal" evidence="7">
    <location>
        <begin position="398"/>
        <end position="763"/>
    </location>
</feature>
<dbReference type="GO" id="GO:0031462">
    <property type="term" value="C:Cul2-RING ubiquitin ligase complex"/>
    <property type="evidence" value="ECO:0007669"/>
    <property type="project" value="TreeGrafter"/>
</dbReference>
<evidence type="ECO:0000259" key="8">
    <source>
        <dbReference type="Pfam" id="PF25013"/>
    </source>
</evidence>
<dbReference type="SUPFAM" id="SSF52047">
    <property type="entry name" value="RNI-like"/>
    <property type="match status" value="1"/>
</dbReference>
<name>T1I610_RHOPR</name>
<dbReference type="InterPro" id="IPR051341">
    <property type="entry name" value="Zyg-11_UBL_adapter"/>
</dbReference>
<evidence type="ECO:0000256" key="4">
    <source>
        <dbReference type="ARBA" id="ARBA00022786"/>
    </source>
</evidence>
<evidence type="ECO:0000256" key="3">
    <source>
        <dbReference type="ARBA" id="ARBA00022737"/>
    </source>
</evidence>